<gene>
    <name evidence="4" type="ORF">QR680_008861</name>
</gene>
<dbReference type="InterPro" id="IPR000884">
    <property type="entry name" value="TSP1_rpt"/>
</dbReference>
<feature type="compositionally biased region" description="Basic residues" evidence="2">
    <location>
        <begin position="632"/>
        <end position="651"/>
    </location>
</feature>
<dbReference type="Proteomes" id="UP001175271">
    <property type="component" value="Unassembled WGS sequence"/>
</dbReference>
<dbReference type="EMBL" id="JAUCMV010000001">
    <property type="protein sequence ID" value="KAK0424801.1"/>
    <property type="molecule type" value="Genomic_DNA"/>
</dbReference>
<protein>
    <submittedName>
        <fullName evidence="4">Uncharacterized protein</fullName>
    </submittedName>
</protein>
<dbReference type="InterPro" id="IPR029045">
    <property type="entry name" value="ClpP/crotonase-like_dom_sf"/>
</dbReference>
<dbReference type="InterPro" id="IPR036383">
    <property type="entry name" value="TSP1_rpt_sf"/>
</dbReference>
<evidence type="ECO:0000256" key="1">
    <source>
        <dbReference type="ARBA" id="ARBA00005254"/>
    </source>
</evidence>
<dbReference type="InterPro" id="IPR001753">
    <property type="entry name" value="Enoyl-CoA_hydra/iso"/>
</dbReference>
<comment type="caution">
    <text evidence="4">The sequence shown here is derived from an EMBL/GenBank/DDBJ whole genome shotgun (WGS) entry which is preliminary data.</text>
</comment>
<dbReference type="PANTHER" id="PTHR43149:SF1">
    <property type="entry name" value="DELTA(3,5)-DELTA(2,4)-DIENOYL-COA ISOMERASE, MITOCHONDRIAL"/>
    <property type="match status" value="1"/>
</dbReference>
<evidence type="ECO:0000313" key="4">
    <source>
        <dbReference type="EMBL" id="KAK0424801.1"/>
    </source>
</evidence>
<reference evidence="4" key="1">
    <citation type="submission" date="2023-06" db="EMBL/GenBank/DDBJ databases">
        <title>Genomic analysis of the entomopathogenic nematode Steinernema hermaphroditum.</title>
        <authorList>
            <person name="Schwarz E.M."/>
            <person name="Heppert J.K."/>
            <person name="Baniya A."/>
            <person name="Schwartz H.T."/>
            <person name="Tan C.-H."/>
            <person name="Antoshechkin I."/>
            <person name="Sternberg P.W."/>
            <person name="Goodrich-Blair H."/>
            <person name="Dillman A.R."/>
        </authorList>
    </citation>
    <scope>NUCLEOTIDE SEQUENCE</scope>
    <source>
        <strain evidence="4">PS9179</strain>
        <tissue evidence="4">Whole animal</tissue>
    </source>
</reference>
<proteinExistence type="inferred from homology"/>
<dbReference type="Pfam" id="PF00378">
    <property type="entry name" value="ECH_1"/>
    <property type="match status" value="1"/>
</dbReference>
<feature type="compositionally biased region" description="Basic and acidic residues" evidence="2">
    <location>
        <begin position="575"/>
        <end position="599"/>
    </location>
</feature>
<comment type="similarity">
    <text evidence="1">Belongs to the enoyl-CoA hydratase/isomerase family.</text>
</comment>
<dbReference type="GO" id="GO:0051750">
    <property type="term" value="F:delta(3,5)-delta(2,4)-dienoyl-CoA isomerase activity"/>
    <property type="evidence" value="ECO:0007669"/>
    <property type="project" value="TreeGrafter"/>
</dbReference>
<evidence type="ECO:0000313" key="5">
    <source>
        <dbReference type="Proteomes" id="UP001175271"/>
    </source>
</evidence>
<dbReference type="AlphaFoldDB" id="A0AA39M7T7"/>
<feature type="region of interest" description="Disordered" evidence="2">
    <location>
        <begin position="548"/>
        <end position="651"/>
    </location>
</feature>
<evidence type="ECO:0000256" key="2">
    <source>
        <dbReference type="SAM" id="MobiDB-lite"/>
    </source>
</evidence>
<feature type="compositionally biased region" description="Basic and acidic residues" evidence="2">
    <location>
        <begin position="556"/>
        <end position="567"/>
    </location>
</feature>
<keyword evidence="3" id="KW-0732">Signal</keyword>
<feature type="signal peptide" evidence="3">
    <location>
        <begin position="1"/>
        <end position="21"/>
    </location>
</feature>
<accession>A0AA39M7T7</accession>
<name>A0AA39M7T7_9BILA</name>
<organism evidence="4 5">
    <name type="scientific">Steinernema hermaphroditum</name>
    <dbReference type="NCBI Taxonomy" id="289476"/>
    <lineage>
        <taxon>Eukaryota</taxon>
        <taxon>Metazoa</taxon>
        <taxon>Ecdysozoa</taxon>
        <taxon>Nematoda</taxon>
        <taxon>Chromadorea</taxon>
        <taxon>Rhabditida</taxon>
        <taxon>Tylenchina</taxon>
        <taxon>Panagrolaimomorpha</taxon>
        <taxon>Strongyloidoidea</taxon>
        <taxon>Steinernematidae</taxon>
        <taxon>Steinernema</taxon>
    </lineage>
</organism>
<feature type="compositionally biased region" description="Low complexity" evidence="2">
    <location>
        <begin position="84"/>
        <end position="112"/>
    </location>
</feature>
<feature type="compositionally biased region" description="Basic and acidic residues" evidence="2">
    <location>
        <begin position="610"/>
        <end position="631"/>
    </location>
</feature>
<feature type="region of interest" description="Disordered" evidence="2">
    <location>
        <begin position="84"/>
        <end position="119"/>
    </location>
</feature>
<dbReference type="CDD" id="cd06558">
    <property type="entry name" value="crotonase-like"/>
    <property type="match status" value="1"/>
</dbReference>
<dbReference type="SUPFAM" id="SSF52096">
    <property type="entry name" value="ClpP/crotonase"/>
    <property type="match status" value="1"/>
</dbReference>
<dbReference type="Gene3D" id="2.20.100.10">
    <property type="entry name" value="Thrombospondin type-1 (TSP1) repeat"/>
    <property type="match status" value="1"/>
</dbReference>
<dbReference type="InterPro" id="IPR045002">
    <property type="entry name" value="Ech1-like"/>
</dbReference>
<evidence type="ECO:0000256" key="3">
    <source>
        <dbReference type="SAM" id="SignalP"/>
    </source>
</evidence>
<keyword evidence="5" id="KW-1185">Reference proteome</keyword>
<dbReference type="PROSITE" id="PS50092">
    <property type="entry name" value="TSP1"/>
    <property type="match status" value="1"/>
</dbReference>
<dbReference type="SUPFAM" id="SSF82895">
    <property type="entry name" value="TSP-1 type 1 repeat"/>
    <property type="match status" value="1"/>
</dbReference>
<feature type="chain" id="PRO_5041223189" evidence="3">
    <location>
        <begin position="22"/>
        <end position="651"/>
    </location>
</feature>
<dbReference type="Gene3D" id="3.90.226.10">
    <property type="entry name" value="2-enoyl-CoA Hydratase, Chain A, domain 1"/>
    <property type="match status" value="1"/>
</dbReference>
<dbReference type="PANTHER" id="PTHR43149">
    <property type="entry name" value="ENOYL-COA HYDRATASE"/>
    <property type="match status" value="1"/>
</dbReference>
<sequence>MTVGRWMEGVLLLVLLASALSISPNVFRNLPYGHIDEIQPGLLRSQTKQRTAHSYPEADYGADYYEFLEEGDPNFPEKVAVEHTTVTSTTSAAAPDSTTQSTRSSTTTTQRTTSEKSPETEAAVIIGNYIIGPTECTVGMWGEWFYSAESKCSADCGGCGKRKRIRRCLSMEQGCPCIGLSEEWVPCNIGVCQYPYPSCCLPFQLIYVDGKFACGPQSQTIIDEFIYGIPEDRIASTFQPIDSSRSVGRFDTMATDLKKKSFQDLVVNNQMFMTFVEIRRPKDTSNSITLKTFEEIEELFTFLRFDADTRAVVLFSTGPNFVGAVEDDDLTAAITNPVAYKKLDPPRKAIPIRDAMNISRKACNAIANCGKPVIAAIHGKCVGAGMDLVAACDIRYCTEATNFMFKDLALGTASHSGSISRLHKLTGKNGFIGEMILNGQNFSGVAALRYGFVSKVLRDQPTLFDVVKKTVYRIAWQNPIDIIAAKSTLDFSATHTVAETRAHTMSISMSLLLCDDFLRFEDTAKKKDRYARTDYALIRCFPPKPFYGQKPKKMAPKKENENGVAKKKEAKKPKVQNEGRKKKVEEGKQAKIEEGKQSKDEDELSKNVVQKKDKSLRLEEPKKGAYLEMSRRSGRVRARRKGVEKKKKTAA</sequence>